<keyword evidence="3" id="KW-0238">DNA-binding</keyword>
<dbReference type="InterPro" id="IPR000847">
    <property type="entry name" value="LysR_HTH_N"/>
</dbReference>
<dbReference type="SUPFAM" id="SSF46785">
    <property type="entry name" value="Winged helix' DNA-binding domain"/>
    <property type="match status" value="1"/>
</dbReference>
<accession>A0A0A3J4K2</accession>
<dbReference type="EMBL" id="JPVQ01000016">
    <property type="protein sequence ID" value="KGR90635.1"/>
    <property type="molecule type" value="Genomic_DNA"/>
</dbReference>
<dbReference type="InterPro" id="IPR036390">
    <property type="entry name" value="WH_DNA-bd_sf"/>
</dbReference>
<dbReference type="Gene3D" id="1.10.10.10">
    <property type="entry name" value="Winged helix-like DNA-binding domain superfamily/Winged helix DNA-binding domain"/>
    <property type="match status" value="1"/>
</dbReference>
<evidence type="ECO:0000313" key="7">
    <source>
        <dbReference type="Proteomes" id="UP000030595"/>
    </source>
</evidence>
<sequence length="297" mass="33780">MEIQQLEYFKVVAEMQHMTHAAERLNISQPALSKSISNIEQEIGVPLFDRQGRSISLNRYGKLFLESVDSILNEFQKAKEEIGGLVKPGYGVVALGFIHSLGMEVVPELLAHIPEKYPNMKFTLTQASSYNLLKWLEEGNIDLCLSQRIQSKIIDIQWEELWNEELYVIVPKNHRFANRESIRLEEIKDERFISIKPGNALRKIVDYFLEQAGVTTNTTFAGEEMHTVAGFVGAGLGVSLIPDIKGLKEYNVKKIRVSEPICERKIGIAWVGGRYLSPAATQFKNYLLEYFTDPTQK</sequence>
<reference evidence="6 7" key="1">
    <citation type="submission" date="2014-02" db="EMBL/GenBank/DDBJ databases">
        <title>Draft genome sequence of Lysinibacillus massiliensis CCUG 49529.</title>
        <authorList>
            <person name="Zhang F."/>
            <person name="Wang G."/>
            <person name="Zhang L."/>
        </authorList>
    </citation>
    <scope>NUCLEOTIDE SEQUENCE [LARGE SCALE GENOMIC DNA]</scope>
    <source>
        <strain evidence="6 7">CCUG 49529</strain>
    </source>
</reference>
<evidence type="ECO:0000259" key="5">
    <source>
        <dbReference type="PROSITE" id="PS50931"/>
    </source>
</evidence>
<name>A0A0A3J4K2_9BACL</name>
<dbReference type="InterPro" id="IPR050950">
    <property type="entry name" value="HTH-type_LysR_regulators"/>
</dbReference>
<dbReference type="InterPro" id="IPR036388">
    <property type="entry name" value="WH-like_DNA-bd_sf"/>
</dbReference>
<feature type="domain" description="HTH lysR-type" evidence="5">
    <location>
        <begin position="1"/>
        <end position="58"/>
    </location>
</feature>
<dbReference type="PROSITE" id="PS50931">
    <property type="entry name" value="HTH_LYSR"/>
    <property type="match status" value="1"/>
</dbReference>
<keyword evidence="4" id="KW-0804">Transcription</keyword>
<comment type="similarity">
    <text evidence="1">Belongs to the LysR transcriptional regulatory family.</text>
</comment>
<protein>
    <submittedName>
        <fullName evidence="6">LysR family transcriptional regulator</fullName>
    </submittedName>
</protein>
<dbReference type="PANTHER" id="PTHR30419:SF28">
    <property type="entry name" value="HTH-TYPE TRANSCRIPTIONAL REGULATOR BSDA"/>
    <property type="match status" value="1"/>
</dbReference>
<dbReference type="GO" id="GO:0003677">
    <property type="term" value="F:DNA binding"/>
    <property type="evidence" value="ECO:0007669"/>
    <property type="project" value="UniProtKB-KW"/>
</dbReference>
<evidence type="ECO:0000256" key="3">
    <source>
        <dbReference type="ARBA" id="ARBA00023125"/>
    </source>
</evidence>
<dbReference type="PRINTS" id="PR00039">
    <property type="entry name" value="HTHLYSR"/>
</dbReference>
<dbReference type="Pfam" id="PF00126">
    <property type="entry name" value="HTH_1"/>
    <property type="match status" value="1"/>
</dbReference>
<dbReference type="RefSeq" id="WP_036176269.1">
    <property type="nucleotide sequence ID" value="NZ_AVCZ01000016.1"/>
</dbReference>
<dbReference type="InterPro" id="IPR005119">
    <property type="entry name" value="LysR_subst-bd"/>
</dbReference>
<evidence type="ECO:0000256" key="2">
    <source>
        <dbReference type="ARBA" id="ARBA00023015"/>
    </source>
</evidence>
<dbReference type="FunFam" id="1.10.10.10:FF:000001">
    <property type="entry name" value="LysR family transcriptional regulator"/>
    <property type="match status" value="1"/>
</dbReference>
<gene>
    <name evidence="6" type="ORF">CD30_10560</name>
</gene>
<dbReference type="GO" id="GO:0003700">
    <property type="term" value="F:DNA-binding transcription factor activity"/>
    <property type="evidence" value="ECO:0007669"/>
    <property type="project" value="InterPro"/>
</dbReference>
<dbReference type="Gene3D" id="3.40.190.290">
    <property type="match status" value="1"/>
</dbReference>
<keyword evidence="7" id="KW-1185">Reference proteome</keyword>
<evidence type="ECO:0000256" key="1">
    <source>
        <dbReference type="ARBA" id="ARBA00009437"/>
    </source>
</evidence>
<dbReference type="Pfam" id="PF03466">
    <property type="entry name" value="LysR_substrate"/>
    <property type="match status" value="1"/>
</dbReference>
<evidence type="ECO:0000256" key="4">
    <source>
        <dbReference type="ARBA" id="ARBA00023163"/>
    </source>
</evidence>
<dbReference type="AlphaFoldDB" id="A0A0A3J4K2"/>
<dbReference type="eggNOG" id="COG0583">
    <property type="taxonomic scope" value="Bacteria"/>
</dbReference>
<dbReference type="SUPFAM" id="SSF53850">
    <property type="entry name" value="Periplasmic binding protein-like II"/>
    <property type="match status" value="1"/>
</dbReference>
<dbReference type="OrthoDB" id="9803735at2"/>
<dbReference type="CDD" id="cd08434">
    <property type="entry name" value="PBP2_GltC_like"/>
    <property type="match status" value="1"/>
</dbReference>
<proteinExistence type="inferred from homology"/>
<dbReference type="PANTHER" id="PTHR30419">
    <property type="entry name" value="HTH-TYPE TRANSCRIPTIONAL REGULATOR YBHD"/>
    <property type="match status" value="1"/>
</dbReference>
<dbReference type="GO" id="GO:0005829">
    <property type="term" value="C:cytosol"/>
    <property type="evidence" value="ECO:0007669"/>
    <property type="project" value="TreeGrafter"/>
</dbReference>
<evidence type="ECO:0000313" key="6">
    <source>
        <dbReference type="EMBL" id="KGR90635.1"/>
    </source>
</evidence>
<organism evidence="6 7">
    <name type="scientific">Ureibacillus massiliensis 4400831 = CIP 108448 = CCUG 49529</name>
    <dbReference type="NCBI Taxonomy" id="1211035"/>
    <lineage>
        <taxon>Bacteria</taxon>
        <taxon>Bacillati</taxon>
        <taxon>Bacillota</taxon>
        <taxon>Bacilli</taxon>
        <taxon>Bacillales</taxon>
        <taxon>Caryophanaceae</taxon>
        <taxon>Ureibacillus</taxon>
    </lineage>
</organism>
<keyword evidence="2" id="KW-0805">Transcription regulation</keyword>
<dbReference type="Proteomes" id="UP000030595">
    <property type="component" value="Unassembled WGS sequence"/>
</dbReference>
<comment type="caution">
    <text evidence="6">The sequence shown here is derived from an EMBL/GenBank/DDBJ whole genome shotgun (WGS) entry which is preliminary data.</text>
</comment>